<dbReference type="STRING" id="1048983.EL17_10970"/>
<name>A0A074L400_9BACT</name>
<dbReference type="EMBL" id="JMIH01000002">
    <property type="protein sequence ID" value="KEO75929.1"/>
    <property type="molecule type" value="Genomic_DNA"/>
</dbReference>
<organism evidence="1 2">
    <name type="scientific">Anditalea andensis</name>
    <dbReference type="NCBI Taxonomy" id="1048983"/>
    <lineage>
        <taxon>Bacteria</taxon>
        <taxon>Pseudomonadati</taxon>
        <taxon>Bacteroidota</taxon>
        <taxon>Cytophagia</taxon>
        <taxon>Cytophagales</taxon>
        <taxon>Cytophagaceae</taxon>
        <taxon>Anditalea</taxon>
    </lineage>
</organism>
<comment type="caution">
    <text evidence="1">The sequence shown here is derived from an EMBL/GenBank/DDBJ whole genome shotgun (WGS) entry which is preliminary data.</text>
</comment>
<proteinExistence type="predicted"/>
<keyword evidence="2" id="KW-1185">Reference proteome</keyword>
<protein>
    <submittedName>
        <fullName evidence="1">Uncharacterized protein</fullName>
    </submittedName>
</protein>
<dbReference type="RefSeq" id="WP_035068439.1">
    <property type="nucleotide sequence ID" value="NZ_JMIH01000002.1"/>
</dbReference>
<dbReference type="OrthoDB" id="955130at2"/>
<accession>A0A074L400</accession>
<dbReference type="AlphaFoldDB" id="A0A074L400"/>
<gene>
    <name evidence="1" type="ORF">EL17_10970</name>
</gene>
<evidence type="ECO:0000313" key="2">
    <source>
        <dbReference type="Proteomes" id="UP000027821"/>
    </source>
</evidence>
<reference evidence="1 2" key="1">
    <citation type="submission" date="2014-04" db="EMBL/GenBank/DDBJ databases">
        <title>Characterization and application of a salt tolerant electro-active bacterium.</title>
        <authorList>
            <person name="Yang L."/>
            <person name="Wei S."/>
            <person name="Tay Q.X.M."/>
        </authorList>
    </citation>
    <scope>NUCLEOTIDE SEQUENCE [LARGE SCALE GENOMIC DNA]</scope>
    <source>
        <strain evidence="1 2">LY1</strain>
    </source>
</reference>
<evidence type="ECO:0000313" key="1">
    <source>
        <dbReference type="EMBL" id="KEO75929.1"/>
    </source>
</evidence>
<sequence length="176" mass="21361">MEKHYPLPRDEVKSVREAIQKIRYENIEHLYVFKNGKQFRRYIGEESYVNLPLEYLFELKDTDVVHNHPTGNTFSIDDVYSAVNYNLKGLIVVTTQFIYSIKRPETGWDINFEDEFIQYIMNSCEKNAREMVEKHVTQFQIIHEEKEILFLHFLWVFFFNMFNIEYAKKEHPKYSI</sequence>
<dbReference type="eggNOG" id="ENOG50343KF">
    <property type="taxonomic scope" value="Bacteria"/>
</dbReference>
<dbReference type="Proteomes" id="UP000027821">
    <property type="component" value="Unassembled WGS sequence"/>
</dbReference>